<evidence type="ECO:0000256" key="11">
    <source>
        <dbReference type="RuleBase" id="RU362007"/>
    </source>
</evidence>
<comment type="caution">
    <text evidence="14">The sequence shown here is derived from an EMBL/GenBank/DDBJ whole genome shotgun (WGS) entry which is preliminary data.</text>
</comment>
<dbReference type="SUPFAM" id="SSF53067">
    <property type="entry name" value="Actin-like ATPase domain"/>
    <property type="match status" value="2"/>
</dbReference>
<evidence type="ECO:0000256" key="8">
    <source>
        <dbReference type="ARBA" id="ARBA00023152"/>
    </source>
</evidence>
<dbReference type="GO" id="GO:0006096">
    <property type="term" value="P:glycolytic process"/>
    <property type="evidence" value="ECO:0007669"/>
    <property type="project" value="UniProtKB-KW"/>
</dbReference>
<evidence type="ECO:0000256" key="3">
    <source>
        <dbReference type="ARBA" id="ARBA00009225"/>
    </source>
</evidence>
<dbReference type="Proteomes" id="UP001150941">
    <property type="component" value="Unassembled WGS sequence"/>
</dbReference>
<evidence type="ECO:0000256" key="6">
    <source>
        <dbReference type="ARBA" id="ARBA00022777"/>
    </source>
</evidence>
<dbReference type="Gene3D" id="1.10.287.1250">
    <property type="match status" value="1"/>
</dbReference>
<evidence type="ECO:0000259" key="12">
    <source>
        <dbReference type="Pfam" id="PF00349"/>
    </source>
</evidence>
<keyword evidence="5 11" id="KW-0547">Nucleotide-binding</keyword>
<dbReference type="EC" id="2.7.1.-" evidence="11"/>
<dbReference type="GO" id="GO:0005829">
    <property type="term" value="C:cytosol"/>
    <property type="evidence" value="ECO:0007669"/>
    <property type="project" value="TreeGrafter"/>
</dbReference>
<comment type="catalytic activity">
    <reaction evidence="10">
        <text>D-fructose + ATP = D-fructose 6-phosphate + ADP + H(+)</text>
        <dbReference type="Rhea" id="RHEA:16125"/>
        <dbReference type="ChEBI" id="CHEBI:15378"/>
        <dbReference type="ChEBI" id="CHEBI:30616"/>
        <dbReference type="ChEBI" id="CHEBI:37721"/>
        <dbReference type="ChEBI" id="CHEBI:61527"/>
        <dbReference type="ChEBI" id="CHEBI:456216"/>
        <dbReference type="EC" id="2.7.1.1"/>
    </reaction>
    <physiologicalReaction direction="left-to-right" evidence="10">
        <dbReference type="Rhea" id="RHEA:16126"/>
    </physiologicalReaction>
</comment>
<evidence type="ECO:0000313" key="15">
    <source>
        <dbReference type="Proteomes" id="UP001150941"/>
    </source>
</evidence>
<dbReference type="InterPro" id="IPR022672">
    <property type="entry name" value="Hexokinase_N"/>
</dbReference>
<dbReference type="InterPro" id="IPR001312">
    <property type="entry name" value="Hexokinase"/>
</dbReference>
<dbReference type="GO" id="GO:0005739">
    <property type="term" value="C:mitochondrion"/>
    <property type="evidence" value="ECO:0007669"/>
    <property type="project" value="TreeGrafter"/>
</dbReference>
<dbReference type="PANTHER" id="PTHR19443:SF16">
    <property type="entry name" value="HEXOKINASE TYPE 1-RELATED"/>
    <property type="match status" value="1"/>
</dbReference>
<dbReference type="Pfam" id="PF03727">
    <property type="entry name" value="Hexokinase_2"/>
    <property type="match status" value="1"/>
</dbReference>
<name>A0A9W9PK31_9EURO</name>
<dbReference type="Gene3D" id="3.40.367.20">
    <property type="match status" value="1"/>
</dbReference>
<dbReference type="GeneID" id="83196918"/>
<keyword evidence="4 11" id="KW-0808">Transferase</keyword>
<dbReference type="EMBL" id="JAPQKS010000001">
    <property type="protein sequence ID" value="KAJ5248867.1"/>
    <property type="molecule type" value="Genomic_DNA"/>
</dbReference>
<keyword evidence="7 11" id="KW-0067">ATP-binding</keyword>
<dbReference type="GO" id="GO:0005536">
    <property type="term" value="F:D-glucose binding"/>
    <property type="evidence" value="ECO:0007669"/>
    <property type="project" value="InterPro"/>
</dbReference>
<evidence type="ECO:0000256" key="10">
    <source>
        <dbReference type="ARBA" id="ARBA00047905"/>
    </source>
</evidence>
<dbReference type="PANTHER" id="PTHR19443">
    <property type="entry name" value="HEXOKINASE"/>
    <property type="match status" value="1"/>
</dbReference>
<evidence type="ECO:0000256" key="1">
    <source>
        <dbReference type="ARBA" id="ARBA00004888"/>
    </source>
</evidence>
<comment type="pathway">
    <text evidence="1">Carbohydrate degradation; glycolysis; D-glyceraldehyde 3-phosphate and glycerone phosphate from D-glucose: step 1/4.</text>
</comment>
<keyword evidence="8 11" id="KW-0324">Glycolysis</keyword>
<dbReference type="Pfam" id="PF00349">
    <property type="entry name" value="Hexokinase_1"/>
    <property type="match status" value="1"/>
</dbReference>
<dbReference type="GO" id="GO:0008865">
    <property type="term" value="F:fructokinase activity"/>
    <property type="evidence" value="ECO:0007669"/>
    <property type="project" value="TreeGrafter"/>
</dbReference>
<sequence length="445" mass="49920">MSGFHYRPEVLEDMPEPLVKDLKKYDDMFTLDRERLRKITDHFVQELEKGLSKEGGSIPMDITWVMKYPSGHEKGRFLTVDMGGTNLRVCEVELSTGKRDFEQTQRKSKLPEAVKRGTAEQLWDFIAEKVESFLQEGHRNWEEGSYVFPPGLYVLVSRGATIYQERDSAALDQEFQSKLPVKVVALVNDTTGTLIASHYRDPQVKIGGIFSTGVNAAYMEDVRDVPKLRDSRLPEDATVVINTEYGAFDNERQVLPLTPLDHQLDQKSIRPGTQIYEKMISGLYIGEMLRLILVTLHEEGKLFRGLDITRLQEENALEASFLSAAELDFSEGLQDMRMEFEECLSLSPGVPRSENLRAARLYACGIAAICKKKSFNRCHVGVDGSVFNKYSAFKSRAAQALREIFDWPPGEVDLIVLNASEDGSGLGAALAAALVLEGEQEAKPV</sequence>
<dbReference type="InterPro" id="IPR043129">
    <property type="entry name" value="ATPase_NBD"/>
</dbReference>
<evidence type="ECO:0000256" key="4">
    <source>
        <dbReference type="ARBA" id="ARBA00022679"/>
    </source>
</evidence>
<accession>A0A9W9PK31</accession>
<dbReference type="GO" id="GO:0005524">
    <property type="term" value="F:ATP binding"/>
    <property type="evidence" value="ECO:0007669"/>
    <property type="project" value="UniProtKB-UniRule"/>
</dbReference>
<dbReference type="PROSITE" id="PS51748">
    <property type="entry name" value="HEXOKINASE_2"/>
    <property type="match status" value="1"/>
</dbReference>
<dbReference type="OrthoDB" id="419537at2759"/>
<evidence type="ECO:0000313" key="14">
    <source>
        <dbReference type="EMBL" id="KAJ5248867.1"/>
    </source>
</evidence>
<evidence type="ECO:0000256" key="7">
    <source>
        <dbReference type="ARBA" id="ARBA00022840"/>
    </source>
</evidence>
<evidence type="ECO:0000256" key="2">
    <source>
        <dbReference type="ARBA" id="ARBA00005028"/>
    </source>
</evidence>
<dbReference type="GO" id="GO:0004340">
    <property type="term" value="F:glucokinase activity"/>
    <property type="evidence" value="ECO:0007669"/>
    <property type="project" value="TreeGrafter"/>
</dbReference>
<dbReference type="PRINTS" id="PR00475">
    <property type="entry name" value="HEXOKINASE"/>
</dbReference>
<proteinExistence type="inferred from homology"/>
<dbReference type="GO" id="GO:0019158">
    <property type="term" value="F:mannokinase activity"/>
    <property type="evidence" value="ECO:0007669"/>
    <property type="project" value="TreeGrafter"/>
</dbReference>
<reference evidence="14" key="2">
    <citation type="journal article" date="2023" name="IMA Fungus">
        <title>Comparative genomic study of the Penicillium genus elucidates a diverse pangenome and 15 lateral gene transfer events.</title>
        <authorList>
            <person name="Petersen C."/>
            <person name="Sorensen T."/>
            <person name="Nielsen M.R."/>
            <person name="Sondergaard T.E."/>
            <person name="Sorensen J.L."/>
            <person name="Fitzpatrick D.A."/>
            <person name="Frisvad J.C."/>
            <person name="Nielsen K.L."/>
        </authorList>
    </citation>
    <scope>NUCLEOTIDE SEQUENCE</scope>
    <source>
        <strain evidence="14">IBT 19713</strain>
    </source>
</reference>
<gene>
    <name evidence="14" type="ORF">N7468_000318</name>
</gene>
<reference evidence="14" key="1">
    <citation type="submission" date="2022-11" db="EMBL/GenBank/DDBJ databases">
        <authorList>
            <person name="Petersen C."/>
        </authorList>
    </citation>
    <scope>NUCLEOTIDE SEQUENCE</scope>
    <source>
        <strain evidence="14">IBT 19713</strain>
    </source>
</reference>
<dbReference type="InterPro" id="IPR022673">
    <property type="entry name" value="Hexokinase_C"/>
</dbReference>
<evidence type="ECO:0000256" key="9">
    <source>
        <dbReference type="ARBA" id="ARBA00044613"/>
    </source>
</evidence>
<keyword evidence="15" id="KW-1185">Reference proteome</keyword>
<dbReference type="GO" id="GO:0006006">
    <property type="term" value="P:glucose metabolic process"/>
    <property type="evidence" value="ECO:0007669"/>
    <property type="project" value="TreeGrafter"/>
</dbReference>
<comment type="pathway">
    <text evidence="2">Carbohydrate metabolism; hexose metabolism.</text>
</comment>
<comment type="catalytic activity">
    <reaction evidence="9">
        <text>a D-hexose + ATP = a D-hexose 6-phosphate + ADP + H(+)</text>
        <dbReference type="Rhea" id="RHEA:22740"/>
        <dbReference type="ChEBI" id="CHEBI:4194"/>
        <dbReference type="ChEBI" id="CHEBI:15378"/>
        <dbReference type="ChEBI" id="CHEBI:30616"/>
        <dbReference type="ChEBI" id="CHEBI:229467"/>
        <dbReference type="ChEBI" id="CHEBI:456216"/>
        <dbReference type="EC" id="2.7.1.1"/>
    </reaction>
    <physiologicalReaction direction="left-to-right" evidence="9">
        <dbReference type="Rhea" id="RHEA:22741"/>
    </physiologicalReaction>
</comment>
<evidence type="ECO:0000256" key="5">
    <source>
        <dbReference type="ARBA" id="ARBA00022741"/>
    </source>
</evidence>
<feature type="domain" description="Hexokinase N-terminal" evidence="12">
    <location>
        <begin position="22"/>
        <end position="142"/>
    </location>
</feature>
<feature type="domain" description="Hexokinase C-terminal" evidence="13">
    <location>
        <begin position="205"/>
        <end position="434"/>
    </location>
</feature>
<dbReference type="RefSeq" id="XP_058335646.1">
    <property type="nucleotide sequence ID" value="XM_058469615.1"/>
</dbReference>
<dbReference type="GO" id="GO:0006013">
    <property type="term" value="P:mannose metabolic process"/>
    <property type="evidence" value="ECO:0007669"/>
    <property type="project" value="TreeGrafter"/>
</dbReference>
<dbReference type="AlphaFoldDB" id="A0A9W9PK31"/>
<keyword evidence="6 11" id="KW-0418">Kinase</keyword>
<protein>
    <recommendedName>
        <fullName evidence="11">Phosphotransferase</fullName>
        <ecNumber evidence="11">2.7.1.-</ecNumber>
    </recommendedName>
</protein>
<dbReference type="Gene3D" id="3.30.420.40">
    <property type="match status" value="1"/>
</dbReference>
<organism evidence="14 15">
    <name type="scientific">Penicillium chermesinum</name>
    <dbReference type="NCBI Taxonomy" id="63820"/>
    <lineage>
        <taxon>Eukaryota</taxon>
        <taxon>Fungi</taxon>
        <taxon>Dikarya</taxon>
        <taxon>Ascomycota</taxon>
        <taxon>Pezizomycotina</taxon>
        <taxon>Eurotiomycetes</taxon>
        <taxon>Eurotiomycetidae</taxon>
        <taxon>Eurotiales</taxon>
        <taxon>Aspergillaceae</taxon>
        <taxon>Penicillium</taxon>
    </lineage>
</organism>
<evidence type="ECO:0000259" key="13">
    <source>
        <dbReference type="Pfam" id="PF03727"/>
    </source>
</evidence>
<comment type="similarity">
    <text evidence="3 11">Belongs to the hexokinase family.</text>
</comment>
<dbReference type="GO" id="GO:0001678">
    <property type="term" value="P:intracellular glucose homeostasis"/>
    <property type="evidence" value="ECO:0007669"/>
    <property type="project" value="InterPro"/>
</dbReference>